<reference evidence="1 2" key="1">
    <citation type="journal article" date="2011" name="Genome Res.">
        <title>Phylogeny-wide analysis of social amoeba genomes highlights ancient origins for complex intercellular communication.</title>
        <authorList>
            <person name="Heidel A.J."/>
            <person name="Lawal H.M."/>
            <person name="Felder M."/>
            <person name="Schilde C."/>
            <person name="Helps N.R."/>
            <person name="Tunggal B."/>
            <person name="Rivero F."/>
            <person name="John U."/>
            <person name="Schleicher M."/>
            <person name="Eichinger L."/>
            <person name="Platzer M."/>
            <person name="Noegel A.A."/>
            <person name="Schaap P."/>
            <person name="Gloeckner G."/>
        </authorList>
    </citation>
    <scope>NUCLEOTIDE SEQUENCE [LARGE SCALE GENOMIC DNA]</scope>
    <source>
        <strain evidence="2">ATCC 26659 / Pp 5 / PN500</strain>
    </source>
</reference>
<keyword evidence="2" id="KW-1185">Reference proteome</keyword>
<dbReference type="GeneID" id="31360583"/>
<dbReference type="RefSeq" id="XP_020433982.1">
    <property type="nucleotide sequence ID" value="XM_020575993.1"/>
</dbReference>
<dbReference type="EMBL" id="ADBJ01000022">
    <property type="protein sequence ID" value="EFA81865.1"/>
    <property type="molecule type" value="Genomic_DNA"/>
</dbReference>
<dbReference type="AlphaFoldDB" id="D3B9F3"/>
<dbReference type="InParanoid" id="D3B9F3"/>
<proteinExistence type="predicted"/>
<organism evidence="1 2">
    <name type="scientific">Heterostelium pallidum (strain ATCC 26659 / Pp 5 / PN500)</name>
    <name type="common">Cellular slime mold</name>
    <name type="synonym">Polysphondylium pallidum</name>
    <dbReference type="NCBI Taxonomy" id="670386"/>
    <lineage>
        <taxon>Eukaryota</taxon>
        <taxon>Amoebozoa</taxon>
        <taxon>Evosea</taxon>
        <taxon>Eumycetozoa</taxon>
        <taxon>Dictyostelia</taxon>
        <taxon>Acytosteliales</taxon>
        <taxon>Acytosteliaceae</taxon>
        <taxon>Heterostelium</taxon>
    </lineage>
</organism>
<name>D3B9F3_HETP5</name>
<comment type="caution">
    <text evidence="1">The sequence shown here is derived from an EMBL/GenBank/DDBJ whole genome shotgun (WGS) entry which is preliminary data.</text>
</comment>
<sequence>MTFISYSQSTIVIRDSRFSSYSSSVESNLSKHDYHSNCGISSGCLPCIELEEMRNARDDIPIAKLAQLKDELLIPEAGGLICAKPLNYRGIIH</sequence>
<accession>D3B9F3</accession>
<gene>
    <name evidence="1" type="ORF">PPL_05097</name>
</gene>
<protein>
    <submittedName>
        <fullName evidence="1">Uncharacterized protein</fullName>
    </submittedName>
</protein>
<evidence type="ECO:0000313" key="2">
    <source>
        <dbReference type="Proteomes" id="UP000001396"/>
    </source>
</evidence>
<dbReference type="Proteomes" id="UP000001396">
    <property type="component" value="Unassembled WGS sequence"/>
</dbReference>
<evidence type="ECO:0000313" key="1">
    <source>
        <dbReference type="EMBL" id="EFA81865.1"/>
    </source>
</evidence>